<protein>
    <submittedName>
        <fullName evidence="1">Uncharacterized protein</fullName>
    </submittedName>
</protein>
<dbReference type="Proteomes" id="UP000502823">
    <property type="component" value="Unassembled WGS sequence"/>
</dbReference>
<dbReference type="AlphaFoldDB" id="A0A6L2PBV6"/>
<keyword evidence="2" id="KW-1185">Reference proteome</keyword>
<organism evidence="1 2">
    <name type="scientific">Coptotermes formosanus</name>
    <name type="common">Formosan subterranean termite</name>
    <dbReference type="NCBI Taxonomy" id="36987"/>
    <lineage>
        <taxon>Eukaryota</taxon>
        <taxon>Metazoa</taxon>
        <taxon>Ecdysozoa</taxon>
        <taxon>Arthropoda</taxon>
        <taxon>Hexapoda</taxon>
        <taxon>Insecta</taxon>
        <taxon>Pterygota</taxon>
        <taxon>Neoptera</taxon>
        <taxon>Polyneoptera</taxon>
        <taxon>Dictyoptera</taxon>
        <taxon>Blattodea</taxon>
        <taxon>Blattoidea</taxon>
        <taxon>Termitoidae</taxon>
        <taxon>Rhinotermitidae</taxon>
        <taxon>Coptotermes</taxon>
    </lineage>
</organism>
<evidence type="ECO:0000313" key="1">
    <source>
        <dbReference type="EMBL" id="GFG29941.1"/>
    </source>
</evidence>
<proteinExistence type="predicted"/>
<dbReference type="InterPro" id="IPR001888">
    <property type="entry name" value="Transposase_1"/>
</dbReference>
<accession>A0A6L2PBV6</accession>
<evidence type="ECO:0000313" key="2">
    <source>
        <dbReference type="Proteomes" id="UP000502823"/>
    </source>
</evidence>
<dbReference type="InParanoid" id="A0A6L2PBV6"/>
<comment type="caution">
    <text evidence="1">The sequence shown here is derived from an EMBL/GenBank/DDBJ whole genome shotgun (WGS) entry which is preliminary data.</text>
</comment>
<dbReference type="PANTHER" id="PTHR46060">
    <property type="entry name" value="MARINER MOS1 TRANSPOSASE-LIKE PROTEIN"/>
    <property type="match status" value="1"/>
</dbReference>
<dbReference type="PANTHER" id="PTHR46060:SF1">
    <property type="entry name" value="MARINER MOS1 TRANSPOSASE-LIKE PROTEIN"/>
    <property type="match status" value="1"/>
</dbReference>
<dbReference type="EMBL" id="BLKM01000181">
    <property type="protein sequence ID" value="GFG29941.1"/>
    <property type="molecule type" value="Genomic_DNA"/>
</dbReference>
<sequence>MTTQHKAWLVPPFLQHHTISGHKLLNHDVTADDTWDHHHAPQLKFASMQYKQPGFPQSKKSRTAKSASKLMATVYQDRQVVLFVDCMQQGTAINATAYHMTREELKAAVAQK</sequence>
<dbReference type="Gene3D" id="3.30.420.10">
    <property type="entry name" value="Ribonuclease H-like superfamily/Ribonuclease H"/>
    <property type="match status" value="1"/>
</dbReference>
<gene>
    <name evidence="1" type="ORF">Cfor_09956</name>
</gene>
<dbReference type="Pfam" id="PF01359">
    <property type="entry name" value="Transposase_1"/>
    <property type="match status" value="1"/>
</dbReference>
<reference evidence="2" key="1">
    <citation type="submission" date="2020-01" db="EMBL/GenBank/DDBJ databases">
        <title>Draft genome sequence of the Termite Coptotermes fromosanus.</title>
        <authorList>
            <person name="Itakura S."/>
            <person name="Yosikawa Y."/>
            <person name="Umezawa K."/>
        </authorList>
    </citation>
    <scope>NUCLEOTIDE SEQUENCE [LARGE SCALE GENOMIC DNA]</scope>
</reference>
<dbReference type="InterPro" id="IPR036397">
    <property type="entry name" value="RNaseH_sf"/>
</dbReference>
<dbReference type="InterPro" id="IPR052709">
    <property type="entry name" value="Transposase-MT_Hybrid"/>
</dbReference>
<dbReference type="GO" id="GO:0003676">
    <property type="term" value="F:nucleic acid binding"/>
    <property type="evidence" value="ECO:0007669"/>
    <property type="project" value="InterPro"/>
</dbReference>
<name>A0A6L2PBV6_COPFO</name>